<feature type="compositionally biased region" description="Polar residues" evidence="1">
    <location>
        <begin position="341"/>
        <end position="351"/>
    </location>
</feature>
<evidence type="ECO:0000313" key="4">
    <source>
        <dbReference type="Proteomes" id="UP000290572"/>
    </source>
</evidence>
<dbReference type="PANTHER" id="PTHR14307:SF0">
    <property type="entry name" value="SI:CH73-25F10.6"/>
    <property type="match status" value="1"/>
</dbReference>
<keyword evidence="2" id="KW-0812">Transmembrane</keyword>
<feature type="compositionally biased region" description="Basic and acidic residues" evidence="1">
    <location>
        <begin position="323"/>
        <end position="333"/>
    </location>
</feature>
<feature type="transmembrane region" description="Helical" evidence="2">
    <location>
        <begin position="268"/>
        <end position="288"/>
    </location>
</feature>
<dbReference type="PANTHER" id="PTHR14307">
    <property type="entry name" value="C6ORF47 FAMILY MEMBER"/>
    <property type="match status" value="1"/>
</dbReference>
<gene>
    <name evidence="3" type="ORF">ROHU_025129</name>
</gene>
<name>A0A498MJA6_LABRO</name>
<dbReference type="Pfam" id="PF15576">
    <property type="entry name" value="DUF4661"/>
    <property type="match status" value="1"/>
</dbReference>
<comment type="caution">
    <text evidence="3">The sequence shown here is derived from an EMBL/GenBank/DDBJ whole genome shotgun (WGS) entry which is preliminary data.</text>
</comment>
<keyword evidence="2" id="KW-0472">Membrane</keyword>
<evidence type="ECO:0000256" key="2">
    <source>
        <dbReference type="SAM" id="Phobius"/>
    </source>
</evidence>
<dbReference type="InterPro" id="IPR029073">
    <property type="entry name" value="DUF4661"/>
</dbReference>
<dbReference type="AlphaFoldDB" id="A0A498MJA6"/>
<feature type="region of interest" description="Disordered" evidence="1">
    <location>
        <begin position="181"/>
        <end position="206"/>
    </location>
</feature>
<sequence>MRQCLRLDGRNGCCQVADVNSCYPLGWMGRTDVARQLMSTADIHWVGWEERMLPVVGRVWGWVSPVNLYSSWGSQTKPEKPPTTDIQTKSRWGLWGLTGWVWRGENSKKDQKTITEEFWETQETLKPLEVEELRADVEIDEPAVQSSRWYSRMLPSRYFFWPRWSSSTTLHQRKCAGWNEGTWDSDEVDGQSDYGTPPPSPTPLSQQQSAFQFFSRSWTGQIVPEHYDICFNFLRHLFDLFVVGFLTTVSPPTKFILDVVGVQGTLKLWLHGMAMFLVSSVGMAGLLWVVQEYLLHFAVIYGIVQAMVISVSVRQSEALAEGDDGKGDGGVKEGEEEQADTWEQNEPQQTADESKKGVKQRS</sequence>
<dbReference type="Proteomes" id="UP000290572">
    <property type="component" value="Unassembled WGS sequence"/>
</dbReference>
<keyword evidence="2" id="KW-1133">Transmembrane helix</keyword>
<proteinExistence type="predicted"/>
<accession>A0A498MJA6</accession>
<evidence type="ECO:0000256" key="1">
    <source>
        <dbReference type="SAM" id="MobiDB-lite"/>
    </source>
</evidence>
<organism evidence="3 4">
    <name type="scientific">Labeo rohita</name>
    <name type="common">Indian major carp</name>
    <name type="synonym">Cyprinus rohita</name>
    <dbReference type="NCBI Taxonomy" id="84645"/>
    <lineage>
        <taxon>Eukaryota</taxon>
        <taxon>Metazoa</taxon>
        <taxon>Chordata</taxon>
        <taxon>Craniata</taxon>
        <taxon>Vertebrata</taxon>
        <taxon>Euteleostomi</taxon>
        <taxon>Actinopterygii</taxon>
        <taxon>Neopterygii</taxon>
        <taxon>Teleostei</taxon>
        <taxon>Ostariophysi</taxon>
        <taxon>Cypriniformes</taxon>
        <taxon>Cyprinidae</taxon>
        <taxon>Labeoninae</taxon>
        <taxon>Labeonini</taxon>
        <taxon>Labeo</taxon>
    </lineage>
</organism>
<feature type="region of interest" description="Disordered" evidence="1">
    <location>
        <begin position="319"/>
        <end position="362"/>
    </location>
</feature>
<dbReference type="EMBL" id="QBIY01012648">
    <property type="protein sequence ID" value="RXN20270.1"/>
    <property type="molecule type" value="Genomic_DNA"/>
</dbReference>
<keyword evidence="4" id="KW-1185">Reference proteome</keyword>
<reference evidence="3 4" key="1">
    <citation type="submission" date="2018-03" db="EMBL/GenBank/DDBJ databases">
        <title>Draft genome sequence of Rohu Carp (Labeo rohita).</title>
        <authorList>
            <person name="Das P."/>
            <person name="Kushwaha B."/>
            <person name="Joshi C.G."/>
            <person name="Kumar D."/>
            <person name="Nagpure N.S."/>
            <person name="Sahoo L."/>
            <person name="Das S.P."/>
            <person name="Bit A."/>
            <person name="Patnaik S."/>
            <person name="Meher P.K."/>
            <person name="Jayasankar P."/>
            <person name="Koringa P.G."/>
            <person name="Patel N.V."/>
            <person name="Hinsu A.T."/>
            <person name="Kumar R."/>
            <person name="Pandey M."/>
            <person name="Agarwal S."/>
            <person name="Srivastava S."/>
            <person name="Singh M."/>
            <person name="Iquebal M.A."/>
            <person name="Jaiswal S."/>
            <person name="Angadi U.B."/>
            <person name="Kumar N."/>
            <person name="Raza M."/>
            <person name="Shah T.M."/>
            <person name="Rai A."/>
            <person name="Jena J.K."/>
        </authorList>
    </citation>
    <scope>NUCLEOTIDE SEQUENCE [LARGE SCALE GENOMIC DNA]</scope>
    <source>
        <strain evidence="3">DASCIFA01</strain>
        <tissue evidence="3">Testis</tissue>
    </source>
</reference>
<dbReference type="STRING" id="84645.A0A498MJA6"/>
<evidence type="ECO:0000313" key="3">
    <source>
        <dbReference type="EMBL" id="RXN20270.1"/>
    </source>
</evidence>
<feature type="transmembrane region" description="Helical" evidence="2">
    <location>
        <begin position="294"/>
        <end position="313"/>
    </location>
</feature>
<protein>
    <submittedName>
        <fullName evidence="3">Uncharacterized protein</fullName>
    </submittedName>
</protein>